<reference evidence="3" key="1">
    <citation type="submission" date="2016-11" db="EMBL/GenBank/DDBJ databases">
        <authorList>
            <person name="Varghese N."/>
            <person name="Submissions S."/>
        </authorList>
    </citation>
    <scope>NUCLEOTIDE SEQUENCE [LARGE SCALE GENOMIC DNA]</scope>
    <source>
        <strain evidence="3">DSM 24786</strain>
    </source>
</reference>
<dbReference type="RefSeq" id="WP_072304188.1">
    <property type="nucleotide sequence ID" value="NZ_FPIY01000003.1"/>
</dbReference>
<feature type="transmembrane region" description="Helical" evidence="1">
    <location>
        <begin position="45"/>
        <end position="63"/>
    </location>
</feature>
<proteinExistence type="predicted"/>
<evidence type="ECO:0000313" key="2">
    <source>
        <dbReference type="EMBL" id="SFW57205.1"/>
    </source>
</evidence>
<dbReference type="STRING" id="76595.SAMN05660313_02563"/>
<dbReference type="Proteomes" id="UP000183257">
    <property type="component" value="Unassembled WGS sequence"/>
</dbReference>
<evidence type="ECO:0000256" key="1">
    <source>
        <dbReference type="SAM" id="Phobius"/>
    </source>
</evidence>
<dbReference type="OrthoDB" id="1113942at2"/>
<evidence type="ECO:0000313" key="3">
    <source>
        <dbReference type="Proteomes" id="UP000183257"/>
    </source>
</evidence>
<organism evidence="2 3">
    <name type="scientific">Cellulophaga fucicola</name>
    <dbReference type="NCBI Taxonomy" id="76595"/>
    <lineage>
        <taxon>Bacteria</taxon>
        <taxon>Pseudomonadati</taxon>
        <taxon>Bacteroidota</taxon>
        <taxon>Flavobacteriia</taxon>
        <taxon>Flavobacteriales</taxon>
        <taxon>Flavobacteriaceae</taxon>
        <taxon>Cellulophaga</taxon>
    </lineage>
</organism>
<keyword evidence="1" id="KW-0472">Membrane</keyword>
<keyword evidence="1" id="KW-0812">Transmembrane</keyword>
<protein>
    <submittedName>
        <fullName evidence="2">Uncharacterized protein</fullName>
    </submittedName>
</protein>
<accession>A0A1K1QBV3</accession>
<dbReference type="AlphaFoldDB" id="A0A1K1QBV3"/>
<gene>
    <name evidence="2" type="ORF">SAMN05660313_02563</name>
</gene>
<keyword evidence="1" id="KW-1133">Transmembrane helix</keyword>
<dbReference type="EMBL" id="FPIY01000003">
    <property type="protein sequence ID" value="SFW57205.1"/>
    <property type="molecule type" value="Genomic_DNA"/>
</dbReference>
<name>A0A1K1QBV3_9FLAO</name>
<keyword evidence="3" id="KW-1185">Reference proteome</keyword>
<sequence>MSKDNLDKLFQEKFKDFGELPDDKVWQRLEASLDEKKKNRKVIPIWWKLGGIAAALALLFFVINPFEKVENVAPAITDTEKIELNTDGQVVKEYVAPKIKTEEKPQEDATGSGVIESVDDIEIATTKNDKEKIGAGKSLKQEASISNNSLTNGMAVSSTIDLTTIMNSSGENNVGGSKNSSTNMAMYKDTVGVASIFNQEINKNGALHKDVASNVDSKESSILQKNKDLILDKNKSGAVVKQDTIVKKSIYDEIRENEEEDAIVANKANKWSVGANVAPVYFNSLKDGSPVDPSFVSNSKSGNVNMSYGVTVAYAVSKKLSVRSGVHKVDYGFNTNNVFFKSTFSPEHNSMVSTIDYDAGAESIVVETNNDALSAPQNIKSEEYSYAAKSTSREGTMVQQFGYIEIPLELNYALTEGKFGVNLIGGVSSLFLVDDSISLESDNLKTKIGESSTINSLNFSTNVGFGLNYNFTKKVRFNIEPMFKYQLNTFSNSSGDFQPFSMGVYSGLSFKF</sequence>